<evidence type="ECO:0000256" key="1">
    <source>
        <dbReference type="SAM" id="MobiDB-lite"/>
    </source>
</evidence>
<sequence>MVLTPQMPLVRAVCIIPKDKLSITKFMIKLYGRMPGDKNSSEANEGPTRNKYQKRTAAVQSKHDKKPYLHDMDSSSRCNRSCRQGSKGSISTNNCSYKLVPHTDCIRAIKQKIQSQTEEKWKAQDRILGVWVNRVKADYYSSSLAKTRLAQDALCNCGHTMDFDHIIWFCPNYSNNHDQPIWFCPNYSNDHDQPIYKILDR</sequence>
<accession>A0AA40KMY4</accession>
<reference evidence="2" key="1">
    <citation type="submission" date="2021-10" db="EMBL/GenBank/DDBJ databases">
        <title>Melipona bicolor Genome sequencing and assembly.</title>
        <authorList>
            <person name="Araujo N.S."/>
            <person name="Arias M.C."/>
        </authorList>
    </citation>
    <scope>NUCLEOTIDE SEQUENCE</scope>
    <source>
        <strain evidence="2">USP_2M_L1-L4_2017</strain>
        <tissue evidence="2">Whole body</tissue>
    </source>
</reference>
<comment type="caution">
    <text evidence="2">The sequence shown here is derived from an EMBL/GenBank/DDBJ whole genome shotgun (WGS) entry which is preliminary data.</text>
</comment>
<protein>
    <submittedName>
        <fullName evidence="2">Uncharacterized protein</fullName>
    </submittedName>
</protein>
<dbReference type="Proteomes" id="UP001177670">
    <property type="component" value="Unassembled WGS sequence"/>
</dbReference>
<evidence type="ECO:0000313" key="2">
    <source>
        <dbReference type="EMBL" id="KAK1126338.1"/>
    </source>
</evidence>
<dbReference type="EMBL" id="JAHYIQ010000014">
    <property type="protein sequence ID" value="KAK1126338.1"/>
    <property type="molecule type" value="Genomic_DNA"/>
</dbReference>
<dbReference type="AlphaFoldDB" id="A0AA40KMY4"/>
<organism evidence="2 3">
    <name type="scientific">Melipona bicolor</name>
    <dbReference type="NCBI Taxonomy" id="60889"/>
    <lineage>
        <taxon>Eukaryota</taxon>
        <taxon>Metazoa</taxon>
        <taxon>Ecdysozoa</taxon>
        <taxon>Arthropoda</taxon>
        <taxon>Hexapoda</taxon>
        <taxon>Insecta</taxon>
        <taxon>Pterygota</taxon>
        <taxon>Neoptera</taxon>
        <taxon>Endopterygota</taxon>
        <taxon>Hymenoptera</taxon>
        <taxon>Apocrita</taxon>
        <taxon>Aculeata</taxon>
        <taxon>Apoidea</taxon>
        <taxon>Anthophila</taxon>
        <taxon>Apidae</taxon>
        <taxon>Melipona</taxon>
    </lineage>
</organism>
<gene>
    <name evidence="2" type="ORF">K0M31_004965</name>
</gene>
<evidence type="ECO:0000313" key="3">
    <source>
        <dbReference type="Proteomes" id="UP001177670"/>
    </source>
</evidence>
<keyword evidence="3" id="KW-1185">Reference proteome</keyword>
<proteinExistence type="predicted"/>
<name>A0AA40KMY4_9HYME</name>
<feature type="region of interest" description="Disordered" evidence="1">
    <location>
        <begin position="34"/>
        <end position="72"/>
    </location>
</feature>